<dbReference type="GO" id="GO:0008843">
    <property type="term" value="F:endochitinase activity"/>
    <property type="evidence" value="ECO:0007669"/>
    <property type="project" value="UniProtKB-EC"/>
</dbReference>
<keyword evidence="4" id="KW-0146">Chitin degradation</keyword>
<evidence type="ECO:0000256" key="3">
    <source>
        <dbReference type="ARBA" id="ARBA00022801"/>
    </source>
</evidence>
<keyword evidence="8" id="KW-0624">Polysaccharide degradation</keyword>
<evidence type="ECO:0000256" key="9">
    <source>
        <dbReference type="ARBA" id="ARBA00025727"/>
    </source>
</evidence>
<gene>
    <name evidence="12" type="primary">LOC110426422</name>
</gene>
<evidence type="ECO:0000256" key="2">
    <source>
        <dbReference type="ARBA" id="ARBA00012729"/>
    </source>
</evidence>
<dbReference type="RefSeq" id="XP_021297304.1">
    <property type="nucleotide sequence ID" value="XM_021441629.1"/>
</dbReference>
<proteinExistence type="inferred from homology"/>
<dbReference type="InterPro" id="IPR017853">
    <property type="entry name" value="GH"/>
</dbReference>
<dbReference type="GeneID" id="110426422"/>
<dbReference type="GO" id="GO:0006032">
    <property type="term" value="P:chitin catabolic process"/>
    <property type="evidence" value="ECO:0007669"/>
    <property type="project" value="UniProtKB-KW"/>
</dbReference>
<accession>A0A6J1BG64</accession>
<evidence type="ECO:0000256" key="1">
    <source>
        <dbReference type="ARBA" id="ARBA00000822"/>
    </source>
</evidence>
<dbReference type="OrthoDB" id="982666at2759"/>
<dbReference type="EC" id="3.2.1.14" evidence="2"/>
<dbReference type="PANTHER" id="PTHR45708:SF21">
    <property type="entry name" value="ACIDIC ENDOCHITINASE"/>
    <property type="match status" value="1"/>
</dbReference>
<evidence type="ECO:0000256" key="8">
    <source>
        <dbReference type="ARBA" id="ARBA00023326"/>
    </source>
</evidence>
<dbReference type="CDD" id="cd02877">
    <property type="entry name" value="GH18_hevamine_XipI_class_III"/>
    <property type="match status" value="1"/>
</dbReference>
<organism evidence="11 12">
    <name type="scientific">Herrania umbratica</name>
    <dbReference type="NCBI Taxonomy" id="108875"/>
    <lineage>
        <taxon>Eukaryota</taxon>
        <taxon>Viridiplantae</taxon>
        <taxon>Streptophyta</taxon>
        <taxon>Embryophyta</taxon>
        <taxon>Tracheophyta</taxon>
        <taxon>Spermatophyta</taxon>
        <taxon>Magnoliopsida</taxon>
        <taxon>eudicotyledons</taxon>
        <taxon>Gunneridae</taxon>
        <taxon>Pentapetalae</taxon>
        <taxon>rosids</taxon>
        <taxon>malvids</taxon>
        <taxon>Malvales</taxon>
        <taxon>Malvaceae</taxon>
        <taxon>Byttnerioideae</taxon>
        <taxon>Herrania</taxon>
    </lineage>
</organism>
<dbReference type="FunFam" id="3.20.20.80:FF:000015">
    <property type="entry name" value="Acidic endochitinase SE2"/>
    <property type="match status" value="1"/>
</dbReference>
<name>A0A6J1BG64_9ROSI</name>
<keyword evidence="7" id="KW-0326">Glycosidase</keyword>
<comment type="catalytic activity">
    <reaction evidence="1">
        <text>Random endo-hydrolysis of N-acetyl-beta-D-glucosaminide (1-&gt;4)-beta-linkages in chitin and chitodextrins.</text>
        <dbReference type="EC" id="3.2.1.14"/>
    </reaction>
</comment>
<reference evidence="12" key="1">
    <citation type="submission" date="2025-08" db="UniProtKB">
        <authorList>
            <consortium name="RefSeq"/>
        </authorList>
    </citation>
    <scope>IDENTIFICATION</scope>
    <source>
        <tissue evidence="12">Leaf</tissue>
    </source>
</reference>
<evidence type="ECO:0000256" key="5">
    <source>
        <dbReference type="ARBA" id="ARBA00023157"/>
    </source>
</evidence>
<dbReference type="InterPro" id="IPR001223">
    <property type="entry name" value="Glyco_hydro18_cat"/>
</dbReference>
<evidence type="ECO:0000256" key="7">
    <source>
        <dbReference type="ARBA" id="ARBA00023295"/>
    </source>
</evidence>
<sequence length="367" mass="39836">MALSPQDLVWEQCCFFGLCGLKSFKAVVLLLEPPWSTSQIFNGPRIMLIESLPSLPTFAKVTRKSPTIALLIFFVAVPLSKTSYAPVISTYLGQNLNEGTLKEACDTGTYNIINIAFLNVFGGGQTPSMDLAGHCYQPSGTCVIFGEQITYCQGLGIKVLLSLGGAIGTYGLTSKDDAQSVADYLWNTFLEGRTCAGPLGDATLDGIDFAIVKEETSNLYYHDLARFLKEKSESVYLSAAPQCPFPDHYLGAAIDTGLFDFVWVQFYNNPPCQYHDGVADDLIKSWNQWTTSINVTNIFMGLPAAENAAYSGGYIPVGNLTADVLPVIENSAKYGGLMLWSRYYDKLTGYGASIKSSTLGDGLVYSS</sequence>
<dbReference type="PROSITE" id="PS51910">
    <property type="entry name" value="GH18_2"/>
    <property type="match status" value="1"/>
</dbReference>
<evidence type="ECO:0000259" key="10">
    <source>
        <dbReference type="PROSITE" id="PS51910"/>
    </source>
</evidence>
<keyword evidence="5" id="KW-1015">Disulfide bond</keyword>
<keyword evidence="11" id="KW-1185">Reference proteome</keyword>
<evidence type="ECO:0000313" key="11">
    <source>
        <dbReference type="Proteomes" id="UP000504621"/>
    </source>
</evidence>
<dbReference type="InterPro" id="IPR045321">
    <property type="entry name" value="Cts1-like"/>
</dbReference>
<dbReference type="PANTHER" id="PTHR45708">
    <property type="entry name" value="ENDOCHITINASE"/>
    <property type="match status" value="1"/>
</dbReference>
<dbReference type="AlphaFoldDB" id="A0A6J1BG64"/>
<evidence type="ECO:0000313" key="12">
    <source>
        <dbReference type="RefSeq" id="XP_021297304.1"/>
    </source>
</evidence>
<evidence type="ECO:0000256" key="4">
    <source>
        <dbReference type="ARBA" id="ARBA00023024"/>
    </source>
</evidence>
<dbReference type="InterPro" id="IPR050542">
    <property type="entry name" value="Glycosyl_Hydrlase18_Chitinase"/>
</dbReference>
<keyword evidence="6" id="KW-0119">Carbohydrate metabolism</keyword>
<protein>
    <recommendedName>
        <fullName evidence="2">chitinase</fullName>
        <ecNumber evidence="2">3.2.1.14</ecNumber>
    </recommendedName>
</protein>
<keyword evidence="3" id="KW-0378">Hydrolase</keyword>
<dbReference type="Pfam" id="PF00704">
    <property type="entry name" value="Glyco_hydro_18"/>
    <property type="match status" value="1"/>
</dbReference>
<feature type="domain" description="GH18" evidence="10">
    <location>
        <begin position="86"/>
        <end position="367"/>
    </location>
</feature>
<evidence type="ECO:0000256" key="6">
    <source>
        <dbReference type="ARBA" id="ARBA00023277"/>
    </source>
</evidence>
<dbReference type="Gene3D" id="3.20.20.80">
    <property type="entry name" value="Glycosidases"/>
    <property type="match status" value="1"/>
</dbReference>
<dbReference type="Proteomes" id="UP000504621">
    <property type="component" value="Unplaced"/>
</dbReference>
<dbReference type="GO" id="GO:0005576">
    <property type="term" value="C:extracellular region"/>
    <property type="evidence" value="ECO:0007669"/>
    <property type="project" value="TreeGrafter"/>
</dbReference>
<comment type="similarity">
    <text evidence="9">Belongs to the glycosyl hydrolase 18 family. Chitinase class III subfamily.</text>
</comment>
<dbReference type="SUPFAM" id="SSF51445">
    <property type="entry name" value="(Trans)glycosidases"/>
    <property type="match status" value="1"/>
</dbReference>
<dbReference type="GO" id="GO:0000272">
    <property type="term" value="P:polysaccharide catabolic process"/>
    <property type="evidence" value="ECO:0007669"/>
    <property type="project" value="UniProtKB-KW"/>
</dbReference>